<dbReference type="Proteomes" id="UP001151699">
    <property type="component" value="Chromosome A"/>
</dbReference>
<comment type="caution">
    <text evidence="2">The sequence shown here is derived from an EMBL/GenBank/DDBJ whole genome shotgun (WGS) entry which is preliminary data.</text>
</comment>
<dbReference type="GO" id="GO:0003677">
    <property type="term" value="F:DNA binding"/>
    <property type="evidence" value="ECO:0007669"/>
    <property type="project" value="InterPro"/>
</dbReference>
<keyword evidence="1" id="KW-0233">DNA recombination</keyword>
<dbReference type="InterPro" id="IPR011010">
    <property type="entry name" value="DNA_brk_join_enz"/>
</dbReference>
<dbReference type="Gene3D" id="1.10.443.10">
    <property type="entry name" value="Intergrase catalytic core"/>
    <property type="match status" value="1"/>
</dbReference>
<dbReference type="GO" id="GO:0015074">
    <property type="term" value="P:DNA integration"/>
    <property type="evidence" value="ECO:0007669"/>
    <property type="project" value="InterPro"/>
</dbReference>
<dbReference type="GO" id="GO:0006310">
    <property type="term" value="P:DNA recombination"/>
    <property type="evidence" value="ECO:0007669"/>
    <property type="project" value="UniProtKB-KW"/>
</dbReference>
<dbReference type="SUPFAM" id="SSF56349">
    <property type="entry name" value="DNA breaking-rejoining enzymes"/>
    <property type="match status" value="1"/>
</dbReference>
<proteinExistence type="predicted"/>
<name>A0A9Q0NCA5_9DIPT</name>
<gene>
    <name evidence="2" type="ORF">Bhyg_02881</name>
</gene>
<protein>
    <recommendedName>
        <fullName evidence="4">Tyr recombinase domain-containing protein</fullName>
    </recommendedName>
</protein>
<sequence>MLKSINIFTMECIESSSVAFVDHISSGSDSEFDLEFEVDKAMKLLLPSASKEVYEKAYDTFKEWCNKKKITVVDQGVLMVYFSSAKMESYKPSTAWCIYSKLKSMLELNDGVDISKFKKLQMLLKRKSTGYRPKKSRILTLEDIYRFLKEAPDNNFLAVKVAMIVGVFGACRRMELVDMSVDDIEYIEGGIKIRVPKTKTKKIREFVLREGSEDVEYAILENMSESDEDDEADADANKAEYVADWLNSTGLTGDKA</sequence>
<keyword evidence="3" id="KW-1185">Reference proteome</keyword>
<evidence type="ECO:0000313" key="2">
    <source>
        <dbReference type="EMBL" id="KAJ6647658.1"/>
    </source>
</evidence>
<evidence type="ECO:0000256" key="1">
    <source>
        <dbReference type="ARBA" id="ARBA00023172"/>
    </source>
</evidence>
<accession>A0A9Q0NCA5</accession>
<evidence type="ECO:0000313" key="3">
    <source>
        <dbReference type="Proteomes" id="UP001151699"/>
    </source>
</evidence>
<evidence type="ECO:0008006" key="4">
    <source>
        <dbReference type="Google" id="ProtNLM"/>
    </source>
</evidence>
<dbReference type="EMBL" id="WJQU01000001">
    <property type="protein sequence ID" value="KAJ6647658.1"/>
    <property type="molecule type" value="Genomic_DNA"/>
</dbReference>
<organism evidence="2 3">
    <name type="scientific">Pseudolycoriella hygida</name>
    <dbReference type="NCBI Taxonomy" id="35572"/>
    <lineage>
        <taxon>Eukaryota</taxon>
        <taxon>Metazoa</taxon>
        <taxon>Ecdysozoa</taxon>
        <taxon>Arthropoda</taxon>
        <taxon>Hexapoda</taxon>
        <taxon>Insecta</taxon>
        <taxon>Pterygota</taxon>
        <taxon>Neoptera</taxon>
        <taxon>Endopterygota</taxon>
        <taxon>Diptera</taxon>
        <taxon>Nematocera</taxon>
        <taxon>Sciaroidea</taxon>
        <taxon>Sciaridae</taxon>
        <taxon>Pseudolycoriella</taxon>
    </lineage>
</organism>
<reference evidence="2" key="1">
    <citation type="submission" date="2022-07" db="EMBL/GenBank/DDBJ databases">
        <authorList>
            <person name="Trinca V."/>
            <person name="Uliana J.V.C."/>
            <person name="Torres T.T."/>
            <person name="Ward R.J."/>
            <person name="Monesi N."/>
        </authorList>
    </citation>
    <scope>NUCLEOTIDE SEQUENCE</scope>
    <source>
        <strain evidence="2">HSMRA1968</strain>
        <tissue evidence="2">Whole embryos</tissue>
    </source>
</reference>
<dbReference type="AlphaFoldDB" id="A0A9Q0NCA5"/>
<dbReference type="InterPro" id="IPR013762">
    <property type="entry name" value="Integrase-like_cat_sf"/>
</dbReference>